<reference evidence="1" key="1">
    <citation type="submission" date="2023-01" db="EMBL/GenBank/DDBJ databases">
        <title>Sulfurovum sp. zt1-1 genome assembly.</title>
        <authorList>
            <person name="Wang J."/>
        </authorList>
    </citation>
    <scope>NUCLEOTIDE SEQUENCE</scope>
    <source>
        <strain evidence="1">Zt1-1</strain>
    </source>
</reference>
<dbReference type="EMBL" id="JAQIBD010000001">
    <property type="protein sequence ID" value="MDM5270869.1"/>
    <property type="molecule type" value="Genomic_DNA"/>
</dbReference>
<comment type="caution">
    <text evidence="1">The sequence shown here is derived from an EMBL/GenBank/DDBJ whole genome shotgun (WGS) entry which is preliminary data.</text>
</comment>
<dbReference type="RefSeq" id="WP_289412145.1">
    <property type="nucleotide sequence ID" value="NZ_JAQIBD010000001.1"/>
</dbReference>
<organism evidence="1 2">
    <name type="scientific">Sulfurovum zhangzhouensis</name>
    <dbReference type="NCBI Taxonomy" id="3019067"/>
    <lineage>
        <taxon>Bacteria</taxon>
        <taxon>Pseudomonadati</taxon>
        <taxon>Campylobacterota</taxon>
        <taxon>Epsilonproteobacteria</taxon>
        <taxon>Campylobacterales</taxon>
        <taxon>Sulfurovaceae</taxon>
        <taxon>Sulfurovum</taxon>
    </lineage>
</organism>
<sequence>MSTNTSAQSIPGFFATKTRQVCTKSYKRQKEHNFVGMGFAKGSQSIKEDKISLFCSLFGWNVAEKKIKFYTPRKIRGLFRTRDITGLLDGIYSI</sequence>
<evidence type="ECO:0000313" key="1">
    <source>
        <dbReference type="EMBL" id="MDM5270869.1"/>
    </source>
</evidence>
<dbReference type="Proteomes" id="UP001169069">
    <property type="component" value="Unassembled WGS sequence"/>
</dbReference>
<gene>
    <name evidence="1" type="ORF">PGH07_01605</name>
</gene>
<protein>
    <submittedName>
        <fullName evidence="1">Uncharacterized protein</fullName>
    </submittedName>
</protein>
<name>A0ABT7QVK6_9BACT</name>
<keyword evidence="2" id="KW-1185">Reference proteome</keyword>
<evidence type="ECO:0000313" key="2">
    <source>
        <dbReference type="Proteomes" id="UP001169069"/>
    </source>
</evidence>
<accession>A0ABT7QVK6</accession>
<proteinExistence type="predicted"/>